<keyword evidence="5" id="KW-1185">Reference proteome</keyword>
<comment type="caution">
    <text evidence="4">The sequence shown here is derived from an EMBL/GenBank/DDBJ whole genome shotgun (WGS) entry which is preliminary data.</text>
</comment>
<dbReference type="InterPro" id="IPR036034">
    <property type="entry name" value="PDZ_sf"/>
</dbReference>
<dbReference type="Pfam" id="PF13365">
    <property type="entry name" value="Trypsin_2"/>
    <property type="match status" value="1"/>
</dbReference>
<evidence type="ECO:0000313" key="4">
    <source>
        <dbReference type="EMBL" id="OZI80221.1"/>
    </source>
</evidence>
<sequence>MTVSLAILFVVTTLRPDWLRLSGPAPAARAPAAGQAGASYADAVARAAPAVVNVYTTKHVNVPLVPLPDDPVLRQLFGQVPGLSRREASTSLGSGVIVSAEGYVLTNYHVVEAADAIEVALADGRQAAAKVVGADPETDLAVLKLSGKLGELPVATFADKRAPRVGDVVLAIGNPFGVGQTTTQGIVSALGRNGLGINTYENFIQTDAAINPGNSGGALIDARGDLVGINTAIYSETGGSLGIGFAIPVDSARRVMEDIVRTGAVRRGWFGIEPQDMTPELARAFQLPRDARGVIIAGVMRDGPAGKAGMRVGDIVQALDGAPVVDTRGLLGQIASLEPGRQAVASVLRAGKPVELKVTVGVRPSRPR</sequence>
<dbReference type="PRINTS" id="PR00834">
    <property type="entry name" value="PROTEASES2C"/>
</dbReference>
<dbReference type="PANTHER" id="PTHR43343:SF3">
    <property type="entry name" value="PROTEASE DO-LIKE 8, CHLOROPLASTIC"/>
    <property type="match status" value="1"/>
</dbReference>
<keyword evidence="1" id="KW-0645">Protease</keyword>
<dbReference type="Gene3D" id="2.40.10.120">
    <property type="match status" value="1"/>
</dbReference>
<dbReference type="SUPFAM" id="SSF50494">
    <property type="entry name" value="Trypsin-like serine proteases"/>
    <property type="match status" value="1"/>
</dbReference>
<dbReference type="InterPro" id="IPR001940">
    <property type="entry name" value="Peptidase_S1C"/>
</dbReference>
<evidence type="ECO:0000256" key="2">
    <source>
        <dbReference type="ARBA" id="ARBA00022801"/>
    </source>
</evidence>
<dbReference type="InterPro" id="IPR001478">
    <property type="entry name" value="PDZ"/>
</dbReference>
<organism evidence="4 5">
    <name type="scientific">Bordetella genomosp. 6</name>
    <dbReference type="NCBI Taxonomy" id="463024"/>
    <lineage>
        <taxon>Bacteria</taxon>
        <taxon>Pseudomonadati</taxon>
        <taxon>Pseudomonadota</taxon>
        <taxon>Betaproteobacteria</taxon>
        <taxon>Burkholderiales</taxon>
        <taxon>Alcaligenaceae</taxon>
        <taxon>Bordetella</taxon>
    </lineage>
</organism>
<dbReference type="InterPro" id="IPR009003">
    <property type="entry name" value="Peptidase_S1_PA"/>
</dbReference>
<gene>
    <name evidence="4" type="ORF">CAL23_00395</name>
</gene>
<dbReference type="EMBL" id="NEVV01000001">
    <property type="protein sequence ID" value="OZI80221.1"/>
    <property type="molecule type" value="Genomic_DNA"/>
</dbReference>
<dbReference type="SUPFAM" id="SSF50156">
    <property type="entry name" value="PDZ domain-like"/>
    <property type="match status" value="1"/>
</dbReference>
<dbReference type="Proteomes" id="UP000216524">
    <property type="component" value="Unassembled WGS sequence"/>
</dbReference>
<dbReference type="PANTHER" id="PTHR43343">
    <property type="entry name" value="PEPTIDASE S12"/>
    <property type="match status" value="1"/>
</dbReference>
<dbReference type="SMART" id="SM00228">
    <property type="entry name" value="PDZ"/>
    <property type="match status" value="1"/>
</dbReference>
<accession>A0ABX4FDE7</accession>
<evidence type="ECO:0000256" key="1">
    <source>
        <dbReference type="ARBA" id="ARBA00022670"/>
    </source>
</evidence>
<dbReference type="Gene3D" id="2.30.42.10">
    <property type="match status" value="1"/>
</dbReference>
<protein>
    <submittedName>
        <fullName evidence="4">2-alkenal reductase</fullName>
    </submittedName>
</protein>
<evidence type="ECO:0000259" key="3">
    <source>
        <dbReference type="PROSITE" id="PS50106"/>
    </source>
</evidence>
<feature type="domain" description="PDZ" evidence="3">
    <location>
        <begin position="259"/>
        <end position="362"/>
    </location>
</feature>
<proteinExistence type="predicted"/>
<reference evidence="4 5" key="1">
    <citation type="submission" date="2017-05" db="EMBL/GenBank/DDBJ databases">
        <title>Complete and WGS of Bordetella genogroups.</title>
        <authorList>
            <person name="Spilker T."/>
            <person name="Lipuma J."/>
        </authorList>
    </citation>
    <scope>NUCLEOTIDE SEQUENCE [LARGE SCALE GENOMIC DNA]</scope>
    <source>
        <strain evidence="4 5">AU3139</strain>
    </source>
</reference>
<dbReference type="InterPro" id="IPR051201">
    <property type="entry name" value="Chloro_Bact_Ser_Proteases"/>
</dbReference>
<evidence type="ECO:0000313" key="5">
    <source>
        <dbReference type="Proteomes" id="UP000216524"/>
    </source>
</evidence>
<keyword evidence="2" id="KW-0378">Hydrolase</keyword>
<name>A0ABX4FDE7_9BORD</name>
<dbReference type="Pfam" id="PF13180">
    <property type="entry name" value="PDZ_2"/>
    <property type="match status" value="1"/>
</dbReference>
<dbReference type="PROSITE" id="PS50106">
    <property type="entry name" value="PDZ"/>
    <property type="match status" value="1"/>
</dbReference>